<proteinExistence type="predicted"/>
<name>A0A0B0N8W7_GOSAR</name>
<evidence type="ECO:0000313" key="2">
    <source>
        <dbReference type="EMBL" id="KHG09230.1"/>
    </source>
</evidence>
<dbReference type="AlphaFoldDB" id="A0A0B0N8W7"/>
<organism evidence="2 3">
    <name type="scientific">Gossypium arboreum</name>
    <name type="common">Tree cotton</name>
    <name type="synonym">Gossypium nanking</name>
    <dbReference type="NCBI Taxonomy" id="29729"/>
    <lineage>
        <taxon>Eukaryota</taxon>
        <taxon>Viridiplantae</taxon>
        <taxon>Streptophyta</taxon>
        <taxon>Embryophyta</taxon>
        <taxon>Tracheophyta</taxon>
        <taxon>Spermatophyta</taxon>
        <taxon>Magnoliopsida</taxon>
        <taxon>eudicotyledons</taxon>
        <taxon>Gunneridae</taxon>
        <taxon>Pentapetalae</taxon>
        <taxon>rosids</taxon>
        <taxon>malvids</taxon>
        <taxon>Malvales</taxon>
        <taxon>Malvaceae</taxon>
        <taxon>Malvoideae</taxon>
        <taxon>Gossypium</taxon>
    </lineage>
</organism>
<accession>A0A0B0N8W7</accession>
<evidence type="ECO:0000313" key="3">
    <source>
        <dbReference type="Proteomes" id="UP000032142"/>
    </source>
</evidence>
<protein>
    <submittedName>
        <fullName evidence="2">Formin-like protein 5</fullName>
    </submittedName>
</protein>
<gene>
    <name evidence="2" type="ORF">F383_16510</name>
</gene>
<reference evidence="3" key="1">
    <citation type="submission" date="2014-09" db="EMBL/GenBank/DDBJ databases">
        <authorList>
            <person name="Mudge J."/>
            <person name="Ramaraj T."/>
            <person name="Lindquist I.E."/>
            <person name="Bharti A.K."/>
            <person name="Sundararajan A."/>
            <person name="Cameron C.T."/>
            <person name="Woodward J.E."/>
            <person name="May G.D."/>
            <person name="Brubaker C."/>
            <person name="Broadhvest J."/>
            <person name="Wilkins T.A."/>
        </authorList>
    </citation>
    <scope>NUCLEOTIDE SEQUENCE</scope>
    <source>
        <strain evidence="3">cv. AKA8401</strain>
    </source>
</reference>
<evidence type="ECO:0000256" key="1">
    <source>
        <dbReference type="SAM" id="SignalP"/>
    </source>
</evidence>
<keyword evidence="3" id="KW-1185">Reference proteome</keyword>
<dbReference type="EMBL" id="JRRC01535054">
    <property type="protein sequence ID" value="KHG09230.1"/>
    <property type="molecule type" value="Genomic_DNA"/>
</dbReference>
<keyword evidence="1" id="KW-0732">Signal</keyword>
<feature type="chain" id="PRO_5002056327" evidence="1">
    <location>
        <begin position="23"/>
        <end position="93"/>
    </location>
</feature>
<comment type="caution">
    <text evidence="2">The sequence shown here is derived from an EMBL/GenBank/DDBJ whole genome shotgun (WGS) entry which is preliminary data.</text>
</comment>
<dbReference type="Proteomes" id="UP000032142">
    <property type="component" value="Unassembled WGS sequence"/>
</dbReference>
<feature type="signal peptide" evidence="1">
    <location>
        <begin position="1"/>
        <end position="22"/>
    </location>
</feature>
<sequence length="93" mass="10320">MEASLKLVAFFTLLLSSAFTLCELASVGQRLKIKSRWKKEQRYVVLGVPTMIEAQKQLKCETDADCVRQCVTNFNVCTPAGYYACSGSNPNCC</sequence>